<dbReference type="PANTHER" id="PTHR37827:SF1">
    <property type="entry name" value="HNH DOMAIN-CONTAINING PROTEIN"/>
    <property type="match status" value="1"/>
</dbReference>
<dbReference type="EMBL" id="KV448171">
    <property type="protein sequence ID" value="OAX41791.1"/>
    <property type="molecule type" value="Genomic_DNA"/>
</dbReference>
<dbReference type="InParanoid" id="A0A1B7NA95"/>
<feature type="non-terminal residue" evidence="1">
    <location>
        <position position="1"/>
    </location>
</feature>
<gene>
    <name evidence="1" type="ORF">K503DRAFT_833997</name>
</gene>
<reference evidence="1 2" key="1">
    <citation type="submission" date="2016-06" db="EMBL/GenBank/DDBJ databases">
        <title>Comparative genomics of the ectomycorrhizal sister species Rhizopogon vinicolor and Rhizopogon vesiculosus (Basidiomycota: Boletales) reveals a divergence of the mating type B locus.</title>
        <authorList>
            <consortium name="DOE Joint Genome Institute"/>
            <person name="Mujic A.B."/>
            <person name="Kuo A."/>
            <person name="Tritt A."/>
            <person name="Lipzen A."/>
            <person name="Chen C."/>
            <person name="Johnson J."/>
            <person name="Sharma A."/>
            <person name="Barry K."/>
            <person name="Grigoriev I.V."/>
            <person name="Spatafora J.W."/>
        </authorList>
    </citation>
    <scope>NUCLEOTIDE SEQUENCE [LARGE SCALE GENOMIC DNA]</scope>
    <source>
        <strain evidence="1 2">AM-OR11-026</strain>
    </source>
</reference>
<name>A0A1B7NA95_9AGAM</name>
<protein>
    <recommendedName>
        <fullName evidence="3">HNH domain-containing protein</fullName>
    </recommendedName>
</protein>
<sequence>LDALPGTVNGTLAAYGLTTDLGSSQRFIRNILSDFISEACAPPPTWSSTRTKECEICEREVPLTYHHLIPQSTHAKMLKKKIYSETMVGSVAWLCRPCHSALHHVASNDELARVFTRFISSKATLGSRKRIIVL</sequence>
<dbReference type="OrthoDB" id="4850648at2759"/>
<dbReference type="AlphaFoldDB" id="A0A1B7NA95"/>
<keyword evidence="2" id="KW-1185">Reference proteome</keyword>
<dbReference type="STRING" id="1314800.A0A1B7NA95"/>
<evidence type="ECO:0000313" key="1">
    <source>
        <dbReference type="EMBL" id="OAX41791.1"/>
    </source>
</evidence>
<dbReference type="Proteomes" id="UP000092154">
    <property type="component" value="Unassembled WGS sequence"/>
</dbReference>
<dbReference type="PANTHER" id="PTHR37827">
    <property type="entry name" value="TUDOR DOMAIN-CONTAINING PROTEIN"/>
    <property type="match status" value="1"/>
</dbReference>
<proteinExistence type="predicted"/>
<evidence type="ECO:0008006" key="3">
    <source>
        <dbReference type="Google" id="ProtNLM"/>
    </source>
</evidence>
<organism evidence="1 2">
    <name type="scientific">Rhizopogon vinicolor AM-OR11-026</name>
    <dbReference type="NCBI Taxonomy" id="1314800"/>
    <lineage>
        <taxon>Eukaryota</taxon>
        <taxon>Fungi</taxon>
        <taxon>Dikarya</taxon>
        <taxon>Basidiomycota</taxon>
        <taxon>Agaricomycotina</taxon>
        <taxon>Agaricomycetes</taxon>
        <taxon>Agaricomycetidae</taxon>
        <taxon>Boletales</taxon>
        <taxon>Suillineae</taxon>
        <taxon>Rhizopogonaceae</taxon>
        <taxon>Rhizopogon</taxon>
    </lineage>
</organism>
<evidence type="ECO:0000313" key="2">
    <source>
        <dbReference type="Proteomes" id="UP000092154"/>
    </source>
</evidence>
<accession>A0A1B7NA95</accession>